<dbReference type="GO" id="GO:0000034">
    <property type="term" value="F:adenine deaminase activity"/>
    <property type="evidence" value="ECO:0007669"/>
    <property type="project" value="TreeGrafter"/>
</dbReference>
<dbReference type="Proteomes" id="UP000053317">
    <property type="component" value="Unassembled WGS sequence"/>
</dbReference>
<proteinExistence type="predicted"/>
<feature type="domain" description="Adenosine deaminase" evidence="4">
    <location>
        <begin position="21"/>
        <end position="358"/>
    </location>
</feature>
<accession>A0A0G2EZF8</accession>
<dbReference type="GO" id="GO:0046872">
    <property type="term" value="F:metal ion binding"/>
    <property type="evidence" value="ECO:0007669"/>
    <property type="project" value="UniProtKB-KW"/>
</dbReference>
<evidence type="ECO:0000256" key="2">
    <source>
        <dbReference type="ARBA" id="ARBA00022723"/>
    </source>
</evidence>
<dbReference type="OrthoDB" id="272271at2759"/>
<sequence>MKPSPTPKLPVEDEAFIHQLPKVELHIHIEGTLTPSLRWTLALKNNIPLAYGTYEDLLKSYNVTYNHRKEVNGDNGMPTFFEAYYGGMSVLRDEADFFDLAMEYFTKAAEMNVRYCEPFFDIQAHTRRGVPVEAVMNGLQRARKKASEDLNVRSNWTLCFLRDMSPQSAKEHYEACRPYQKTVFHAIGLDSNEYDRPPTLFDEIFTLAKHDGLHVTAHCDVGQKDTHEHIEQCLTVLCNGAGLQRLDHGLNAAEKPELIKLIKERGVGMTLVPHAYHRRLPTEAVFSKVRQLFDSGIPITISSDDPTYMHHMWVEDNLKCVRKFSNFSFEELFQLEINAVNICWADAETKAALHTELSDFMESWRH</sequence>
<dbReference type="PANTHER" id="PTHR43114:SF7">
    <property type="entry name" value="ADENOSINE DEAMINASE DOMAIN-CONTAINING PROTEIN"/>
    <property type="match status" value="1"/>
</dbReference>
<dbReference type="AlphaFoldDB" id="A0A0G2EZF8"/>
<dbReference type="GO" id="GO:0043103">
    <property type="term" value="P:hypoxanthine salvage"/>
    <property type="evidence" value="ECO:0007669"/>
    <property type="project" value="TreeGrafter"/>
</dbReference>
<evidence type="ECO:0000313" key="5">
    <source>
        <dbReference type="EMBL" id="KKY27509.1"/>
    </source>
</evidence>
<name>A0A0G2EZF8_PHACM</name>
<dbReference type="EMBL" id="LCWF01000024">
    <property type="protein sequence ID" value="KKY27509.1"/>
    <property type="molecule type" value="Genomic_DNA"/>
</dbReference>
<evidence type="ECO:0000259" key="4">
    <source>
        <dbReference type="Pfam" id="PF00962"/>
    </source>
</evidence>
<dbReference type="SUPFAM" id="SSF51556">
    <property type="entry name" value="Metallo-dependent hydrolases"/>
    <property type="match status" value="1"/>
</dbReference>
<keyword evidence="3" id="KW-0378">Hydrolase</keyword>
<keyword evidence="2" id="KW-0479">Metal-binding</keyword>
<comment type="caution">
    <text evidence="5">The sequence shown here is derived from an EMBL/GenBank/DDBJ whole genome shotgun (WGS) entry which is preliminary data.</text>
</comment>
<dbReference type="NCBIfam" id="TIGR01430">
    <property type="entry name" value="aden_deam"/>
    <property type="match status" value="1"/>
</dbReference>
<reference evidence="5 6" key="2">
    <citation type="submission" date="2015-05" db="EMBL/GenBank/DDBJ databases">
        <authorList>
            <person name="Morales-Cruz A."/>
            <person name="Amrine K.C."/>
            <person name="Cantu D."/>
        </authorList>
    </citation>
    <scope>NUCLEOTIDE SEQUENCE [LARGE SCALE GENOMIC DNA]</scope>
    <source>
        <strain evidence="5">UCRPC4</strain>
    </source>
</reference>
<keyword evidence="6" id="KW-1185">Reference proteome</keyword>
<dbReference type="InterPro" id="IPR006330">
    <property type="entry name" value="Ado/ade_deaminase"/>
</dbReference>
<dbReference type="InterPro" id="IPR001365">
    <property type="entry name" value="A_deaminase_dom"/>
</dbReference>
<reference evidence="5 6" key="1">
    <citation type="submission" date="2015-05" db="EMBL/GenBank/DDBJ databases">
        <title>Distinctive expansion of gene families associated with plant cell wall degradation and secondary metabolism in the genomes of grapevine trunk pathogens.</title>
        <authorList>
            <person name="Lawrence D.P."/>
            <person name="Travadon R."/>
            <person name="Rolshausen P.E."/>
            <person name="Baumgartner K."/>
        </authorList>
    </citation>
    <scope>NUCLEOTIDE SEQUENCE [LARGE SCALE GENOMIC DNA]</scope>
    <source>
        <strain evidence="5">UCRPC4</strain>
    </source>
</reference>
<evidence type="ECO:0000313" key="6">
    <source>
        <dbReference type="Proteomes" id="UP000053317"/>
    </source>
</evidence>
<evidence type="ECO:0000256" key="1">
    <source>
        <dbReference type="ARBA" id="ARBA00001947"/>
    </source>
</evidence>
<protein>
    <submittedName>
        <fullName evidence="5">Putative adenosine deaminase</fullName>
    </submittedName>
</protein>
<evidence type="ECO:0000256" key="3">
    <source>
        <dbReference type="ARBA" id="ARBA00022801"/>
    </source>
</evidence>
<gene>
    <name evidence="5" type="ORF">UCRPC4_g01104</name>
</gene>
<dbReference type="PANTHER" id="PTHR43114">
    <property type="entry name" value="ADENINE DEAMINASE"/>
    <property type="match status" value="1"/>
</dbReference>
<comment type="cofactor">
    <cofactor evidence="1">
        <name>Zn(2+)</name>
        <dbReference type="ChEBI" id="CHEBI:29105"/>
    </cofactor>
</comment>
<dbReference type="InterPro" id="IPR032466">
    <property type="entry name" value="Metal_Hydrolase"/>
</dbReference>
<dbReference type="Gene3D" id="3.20.20.140">
    <property type="entry name" value="Metal-dependent hydrolases"/>
    <property type="match status" value="1"/>
</dbReference>
<dbReference type="GO" id="GO:0005829">
    <property type="term" value="C:cytosol"/>
    <property type="evidence" value="ECO:0007669"/>
    <property type="project" value="TreeGrafter"/>
</dbReference>
<dbReference type="GO" id="GO:0006146">
    <property type="term" value="P:adenine catabolic process"/>
    <property type="evidence" value="ECO:0007669"/>
    <property type="project" value="TreeGrafter"/>
</dbReference>
<dbReference type="Pfam" id="PF00962">
    <property type="entry name" value="A_deaminase"/>
    <property type="match status" value="1"/>
</dbReference>
<organism evidence="5 6">
    <name type="scientific">Phaeomoniella chlamydospora</name>
    <name type="common">Phaeoacremonium chlamydosporum</name>
    <dbReference type="NCBI Taxonomy" id="158046"/>
    <lineage>
        <taxon>Eukaryota</taxon>
        <taxon>Fungi</taxon>
        <taxon>Dikarya</taxon>
        <taxon>Ascomycota</taxon>
        <taxon>Pezizomycotina</taxon>
        <taxon>Eurotiomycetes</taxon>
        <taxon>Chaetothyriomycetidae</taxon>
        <taxon>Phaeomoniellales</taxon>
        <taxon>Phaeomoniellaceae</taxon>
        <taxon>Phaeomoniella</taxon>
    </lineage>
</organism>